<proteinExistence type="inferred from homology"/>
<dbReference type="GO" id="GO:0005737">
    <property type="term" value="C:cytoplasm"/>
    <property type="evidence" value="ECO:0007669"/>
    <property type="project" value="UniProtKB-SubCell"/>
</dbReference>
<dbReference type="InterPro" id="IPR037099">
    <property type="entry name" value="Fum_R/Succ_DH_flav-like_C_sf"/>
</dbReference>
<evidence type="ECO:0000256" key="13">
    <source>
        <dbReference type="RuleBase" id="RU362049"/>
    </source>
</evidence>
<keyword evidence="8 13" id="KW-0274">FAD</keyword>
<evidence type="ECO:0000256" key="6">
    <source>
        <dbReference type="ARBA" id="ARBA00022630"/>
    </source>
</evidence>
<gene>
    <name evidence="17" type="primary">nadB</name>
    <name evidence="17" type="ORF">DEO23_01330</name>
</gene>
<keyword evidence="18" id="KW-1185">Reference proteome</keyword>
<evidence type="ECO:0000256" key="7">
    <source>
        <dbReference type="ARBA" id="ARBA00022642"/>
    </source>
</evidence>
<evidence type="ECO:0000256" key="12">
    <source>
        <dbReference type="NCBIfam" id="TIGR00551"/>
    </source>
</evidence>
<dbReference type="OrthoDB" id="9805351at2"/>
<dbReference type="InterPro" id="IPR027477">
    <property type="entry name" value="Succ_DH/fumarate_Rdtase_cat_sf"/>
</dbReference>
<protein>
    <recommendedName>
        <fullName evidence="5 12">L-aspartate oxidase</fullName>
        <ecNumber evidence="4 12">1.4.3.16</ecNumber>
    </recommendedName>
</protein>
<dbReference type="Gene3D" id="3.90.700.10">
    <property type="entry name" value="Succinate dehydrogenase/fumarate reductase flavoprotein, catalytic domain"/>
    <property type="match status" value="1"/>
</dbReference>
<dbReference type="PRINTS" id="PR00469">
    <property type="entry name" value="PNDRDTASEII"/>
</dbReference>
<reference evidence="17 18" key="1">
    <citation type="submission" date="2018-05" db="EMBL/GenBank/DDBJ databases">
        <title>Brachybacterium sp. M1HQ-2T, whole genome shotgun sequence.</title>
        <authorList>
            <person name="Tuo L."/>
        </authorList>
    </citation>
    <scope>NUCLEOTIDE SEQUENCE [LARGE SCALE GENOMIC DNA]</scope>
    <source>
        <strain evidence="17 18">M1HQ-2</strain>
    </source>
</reference>
<dbReference type="GO" id="GO:0034628">
    <property type="term" value="P:'de novo' NAD+ biosynthetic process from L-aspartate"/>
    <property type="evidence" value="ECO:0007669"/>
    <property type="project" value="TreeGrafter"/>
</dbReference>
<dbReference type="NCBIfam" id="TIGR00551">
    <property type="entry name" value="nadB"/>
    <property type="match status" value="1"/>
</dbReference>
<dbReference type="PRINTS" id="PR00368">
    <property type="entry name" value="FADPNR"/>
</dbReference>
<feature type="domain" description="Fumarate reductase/succinate dehydrogenase flavoprotein-like C-terminal" evidence="16">
    <location>
        <begin position="475"/>
        <end position="548"/>
    </location>
</feature>
<dbReference type="EC" id="1.4.3.16" evidence="4 12"/>
<evidence type="ECO:0000256" key="2">
    <source>
        <dbReference type="ARBA" id="ARBA00004950"/>
    </source>
</evidence>
<dbReference type="RefSeq" id="WP_109274204.1">
    <property type="nucleotide sequence ID" value="NZ_QFKX01000001.1"/>
</dbReference>
<comment type="caution">
    <text evidence="17">The sequence shown here is derived from an EMBL/GenBank/DDBJ whole genome shotgun (WGS) entry which is preliminary data.</text>
</comment>
<keyword evidence="9 13" id="KW-0560">Oxidoreductase</keyword>
<sequence length="561" mass="57323">MTGTRETDVLVVGSGIAGLTAALRASRTARVLLVSKGALDATATARAQGGIAGALDAQDSSSQHAADTHVAGAGLCHEDAVRVLCEEGPDRIGELIEHGVAFDRAAGPGSPYAQGLEGAHSRPRILHAGGDATGRAIQDSLVTAARRAPIEILEHTALIDLLVQDGLVEPAVALPGTPEDVPAGTPLPTSRDRASRTVDARRVRGAVLLAADGSRLEVHARVVVLATGGSGQLFSHTTNPAVATGDGAAVAWRAGAELADLEFVQFHPTALTGSGFLISEAVRGDGALLRDERGRRFLPAVDPSAELAPRDVVARAIARTMAEQGGRPVLLDATALGSATLARRFPTIDAATRASGLDWASGPIPVTPAAHYAMGGIRTDLQGRTSLPGLFAAGECACTGVHGANRLASNSLLEGAVFGARAGEAAGAAAAGTELAGTELMGTELTGDVAARDVADAWRAPGGTGANRPSVAWSRRDLQDLMWKDVGLLRTGRQLAHAAAVLDTWSAPAPSTLTALEDRNLLDLARLTVAAALARTGSAGAHHRLDDPALPARTVQELHAC</sequence>
<organism evidence="17 18">
    <name type="scientific">Brachybacterium endophyticum</name>
    <dbReference type="NCBI Taxonomy" id="2182385"/>
    <lineage>
        <taxon>Bacteria</taxon>
        <taxon>Bacillati</taxon>
        <taxon>Actinomycetota</taxon>
        <taxon>Actinomycetes</taxon>
        <taxon>Micrococcales</taxon>
        <taxon>Dermabacteraceae</taxon>
        <taxon>Brachybacterium</taxon>
    </lineage>
</organism>
<comment type="catalytic activity">
    <reaction evidence="11">
        <text>L-aspartate + O2 = iminosuccinate + H2O2</text>
        <dbReference type="Rhea" id="RHEA:25876"/>
        <dbReference type="ChEBI" id="CHEBI:15379"/>
        <dbReference type="ChEBI" id="CHEBI:16240"/>
        <dbReference type="ChEBI" id="CHEBI:29991"/>
        <dbReference type="ChEBI" id="CHEBI:77875"/>
        <dbReference type="EC" id="1.4.3.16"/>
    </reaction>
    <physiologicalReaction direction="left-to-right" evidence="11">
        <dbReference type="Rhea" id="RHEA:25877"/>
    </physiologicalReaction>
</comment>
<comment type="function">
    <text evidence="10">Catalyzes the oxidation of L-aspartate to iminoaspartate, the first step in the de novo biosynthesis of NAD(+).</text>
</comment>
<evidence type="ECO:0000313" key="17">
    <source>
        <dbReference type="EMBL" id="PWH07320.1"/>
    </source>
</evidence>
<dbReference type="PANTHER" id="PTHR42716">
    <property type="entry name" value="L-ASPARTATE OXIDASE"/>
    <property type="match status" value="1"/>
</dbReference>
<comment type="subcellular location">
    <subcellularLocation>
        <location evidence="13">Cytoplasm</location>
    </subcellularLocation>
</comment>
<feature type="domain" description="FAD-dependent oxidoreductase 2 FAD-binding" evidence="15">
    <location>
        <begin position="8"/>
        <end position="412"/>
    </location>
</feature>
<dbReference type="SUPFAM" id="SSF46977">
    <property type="entry name" value="Succinate dehydrogenase/fumarate reductase flavoprotein C-terminal domain"/>
    <property type="match status" value="1"/>
</dbReference>
<evidence type="ECO:0000256" key="1">
    <source>
        <dbReference type="ARBA" id="ARBA00001974"/>
    </source>
</evidence>
<comment type="pathway">
    <text evidence="2 13">Cofactor biosynthesis; NAD(+) biosynthesis; iminoaspartate from L-aspartate (oxidase route): step 1/1.</text>
</comment>
<dbReference type="EMBL" id="QFKX01000001">
    <property type="protein sequence ID" value="PWH07320.1"/>
    <property type="molecule type" value="Genomic_DNA"/>
</dbReference>
<dbReference type="Pfam" id="PF00890">
    <property type="entry name" value="FAD_binding_2"/>
    <property type="match status" value="1"/>
</dbReference>
<dbReference type="InterPro" id="IPR005288">
    <property type="entry name" value="NadB"/>
</dbReference>
<dbReference type="SUPFAM" id="SSF51905">
    <property type="entry name" value="FAD/NAD(P)-binding domain"/>
    <property type="match status" value="1"/>
</dbReference>
<dbReference type="PANTHER" id="PTHR42716:SF2">
    <property type="entry name" value="L-ASPARTATE OXIDASE, CHLOROPLASTIC"/>
    <property type="match status" value="1"/>
</dbReference>
<evidence type="ECO:0000256" key="4">
    <source>
        <dbReference type="ARBA" id="ARBA00012173"/>
    </source>
</evidence>
<evidence type="ECO:0000256" key="3">
    <source>
        <dbReference type="ARBA" id="ARBA00008562"/>
    </source>
</evidence>
<evidence type="ECO:0000259" key="15">
    <source>
        <dbReference type="Pfam" id="PF00890"/>
    </source>
</evidence>
<dbReference type="Gene3D" id="3.50.50.60">
    <property type="entry name" value="FAD/NAD(P)-binding domain"/>
    <property type="match status" value="2"/>
</dbReference>
<dbReference type="Proteomes" id="UP000245590">
    <property type="component" value="Unassembled WGS sequence"/>
</dbReference>
<evidence type="ECO:0000313" key="18">
    <source>
        <dbReference type="Proteomes" id="UP000245590"/>
    </source>
</evidence>
<dbReference type="Pfam" id="PF02910">
    <property type="entry name" value="Succ_DH_flav_C"/>
    <property type="match status" value="1"/>
</dbReference>
<name>A0A2U2RN78_9MICO</name>
<dbReference type="GO" id="GO:0033765">
    <property type="term" value="F:steroid dehydrogenase activity, acting on the CH-CH group of donors"/>
    <property type="evidence" value="ECO:0007669"/>
    <property type="project" value="UniProtKB-ARBA"/>
</dbReference>
<dbReference type="UniPathway" id="UPA00253">
    <property type="reaction ID" value="UER00326"/>
</dbReference>
<dbReference type="GO" id="GO:0008734">
    <property type="term" value="F:L-aspartate oxidase activity"/>
    <property type="evidence" value="ECO:0007669"/>
    <property type="project" value="UniProtKB-UniRule"/>
</dbReference>
<dbReference type="Gene3D" id="1.20.58.100">
    <property type="entry name" value="Fumarate reductase/succinate dehydrogenase flavoprotein-like, C-terminal domain"/>
    <property type="match status" value="1"/>
</dbReference>
<accession>A0A2U2RN78</accession>
<evidence type="ECO:0000256" key="14">
    <source>
        <dbReference type="SAM" id="MobiDB-lite"/>
    </source>
</evidence>
<evidence type="ECO:0000256" key="5">
    <source>
        <dbReference type="ARBA" id="ARBA00021901"/>
    </source>
</evidence>
<keyword evidence="7 13" id="KW-0662">Pyridine nucleotide biosynthesis</keyword>
<evidence type="ECO:0000256" key="8">
    <source>
        <dbReference type="ARBA" id="ARBA00022827"/>
    </source>
</evidence>
<comment type="cofactor">
    <cofactor evidence="1 13">
        <name>FAD</name>
        <dbReference type="ChEBI" id="CHEBI:57692"/>
    </cofactor>
</comment>
<evidence type="ECO:0000256" key="9">
    <source>
        <dbReference type="ARBA" id="ARBA00023002"/>
    </source>
</evidence>
<keyword evidence="6 13" id="KW-0285">Flavoprotein</keyword>
<dbReference type="AlphaFoldDB" id="A0A2U2RN78"/>
<dbReference type="FunFam" id="3.90.700.10:FF:000002">
    <property type="entry name" value="L-aspartate oxidase"/>
    <property type="match status" value="1"/>
</dbReference>
<dbReference type="InterPro" id="IPR036188">
    <property type="entry name" value="FAD/NAD-bd_sf"/>
</dbReference>
<feature type="region of interest" description="Disordered" evidence="14">
    <location>
        <begin position="174"/>
        <end position="196"/>
    </location>
</feature>
<dbReference type="InterPro" id="IPR015939">
    <property type="entry name" value="Fum_Rdtase/Succ_DH_flav-like_C"/>
</dbReference>
<evidence type="ECO:0000256" key="10">
    <source>
        <dbReference type="ARBA" id="ARBA00029426"/>
    </source>
</evidence>
<dbReference type="SUPFAM" id="SSF56425">
    <property type="entry name" value="Succinate dehydrogenase/fumarate reductase flavoprotein, catalytic domain"/>
    <property type="match status" value="1"/>
</dbReference>
<evidence type="ECO:0000259" key="16">
    <source>
        <dbReference type="Pfam" id="PF02910"/>
    </source>
</evidence>
<comment type="similarity">
    <text evidence="3 13">Belongs to the FAD-dependent oxidoreductase 2 family. NadB subfamily.</text>
</comment>
<evidence type="ECO:0000256" key="11">
    <source>
        <dbReference type="ARBA" id="ARBA00048305"/>
    </source>
</evidence>
<dbReference type="InterPro" id="IPR003953">
    <property type="entry name" value="FAD-dep_OxRdtase_2_FAD-bd"/>
</dbReference>